<keyword evidence="1" id="KW-1133">Transmembrane helix</keyword>
<keyword evidence="1" id="KW-0472">Membrane</keyword>
<feature type="transmembrane region" description="Helical" evidence="1">
    <location>
        <begin position="60"/>
        <end position="82"/>
    </location>
</feature>
<protein>
    <submittedName>
        <fullName evidence="2">G-coupled receptor Mth2-like</fullName>
    </submittedName>
</protein>
<dbReference type="InterPro" id="IPR053231">
    <property type="entry name" value="GPCR_LN-TM7"/>
</dbReference>
<dbReference type="Gene3D" id="1.20.1070.10">
    <property type="entry name" value="Rhodopsin 7-helix transmembrane proteins"/>
    <property type="match status" value="1"/>
</dbReference>
<accession>A0A3M7Q469</accession>
<reference evidence="2 3" key="1">
    <citation type="journal article" date="2018" name="Sci. Rep.">
        <title>Genomic signatures of local adaptation to the degree of environmental predictability in rotifers.</title>
        <authorList>
            <person name="Franch-Gras L."/>
            <person name="Hahn C."/>
            <person name="Garcia-Roger E.M."/>
            <person name="Carmona M.J."/>
            <person name="Serra M."/>
            <person name="Gomez A."/>
        </authorList>
    </citation>
    <scope>NUCLEOTIDE SEQUENCE [LARGE SCALE GENOMIC DNA]</scope>
    <source>
        <strain evidence="2">HYR1</strain>
    </source>
</reference>
<sequence length="118" mass="13679">MLISIKLISNVDKDIKKFTSLQSKRPQKHRIVLFLKIFVITGLSWILAIISTVINNKYSFLWYVFVVLGSLQGFFIMCIFVFNDSNALLICSKVSPHSYPRFTINDFIFQNLSLKINI</sequence>
<gene>
    <name evidence="2" type="ORF">BpHYR1_050682</name>
</gene>
<keyword evidence="1" id="KW-0812">Transmembrane</keyword>
<evidence type="ECO:0000256" key="1">
    <source>
        <dbReference type="SAM" id="Phobius"/>
    </source>
</evidence>
<comment type="caution">
    <text evidence="2">The sequence shown here is derived from an EMBL/GenBank/DDBJ whole genome shotgun (WGS) entry which is preliminary data.</text>
</comment>
<dbReference type="AlphaFoldDB" id="A0A3M7Q469"/>
<evidence type="ECO:0000313" key="3">
    <source>
        <dbReference type="Proteomes" id="UP000276133"/>
    </source>
</evidence>
<dbReference type="PANTHER" id="PTHR45902">
    <property type="entry name" value="LATROPHILIN RECEPTOR-LIKE PROTEIN A"/>
    <property type="match status" value="1"/>
</dbReference>
<dbReference type="PANTHER" id="PTHR45902:SF4">
    <property type="entry name" value="G-PROTEIN COUPLED RECEPTORS FAMILY 2 PROFILE 2 DOMAIN-CONTAINING PROTEIN"/>
    <property type="match status" value="1"/>
</dbReference>
<evidence type="ECO:0000313" key="2">
    <source>
        <dbReference type="EMBL" id="RNA05992.1"/>
    </source>
</evidence>
<dbReference type="Proteomes" id="UP000276133">
    <property type="component" value="Unassembled WGS sequence"/>
</dbReference>
<feature type="transmembrane region" description="Helical" evidence="1">
    <location>
        <begin position="31"/>
        <end position="54"/>
    </location>
</feature>
<proteinExistence type="predicted"/>
<dbReference type="OrthoDB" id="6134459at2759"/>
<dbReference type="EMBL" id="REGN01007534">
    <property type="protein sequence ID" value="RNA05992.1"/>
    <property type="molecule type" value="Genomic_DNA"/>
</dbReference>
<name>A0A3M7Q469_BRAPC</name>
<keyword evidence="3" id="KW-1185">Reference proteome</keyword>
<organism evidence="2 3">
    <name type="scientific">Brachionus plicatilis</name>
    <name type="common">Marine rotifer</name>
    <name type="synonym">Brachionus muelleri</name>
    <dbReference type="NCBI Taxonomy" id="10195"/>
    <lineage>
        <taxon>Eukaryota</taxon>
        <taxon>Metazoa</taxon>
        <taxon>Spiralia</taxon>
        <taxon>Gnathifera</taxon>
        <taxon>Rotifera</taxon>
        <taxon>Eurotatoria</taxon>
        <taxon>Monogononta</taxon>
        <taxon>Pseudotrocha</taxon>
        <taxon>Ploima</taxon>
        <taxon>Brachionidae</taxon>
        <taxon>Brachionus</taxon>
    </lineage>
</organism>
<keyword evidence="2" id="KW-0675">Receptor</keyword>